<protein>
    <recommendedName>
        <fullName evidence="4">Thiol-disulfide oxidoreductase</fullName>
    </recommendedName>
</protein>
<accession>A0A7I9ZTA0</accession>
<comment type="caution">
    <text evidence="2">The sequence shown here is derived from an EMBL/GenBank/DDBJ whole genome shotgun (WGS) entry which is preliminary data.</text>
</comment>
<feature type="compositionally biased region" description="Low complexity" evidence="1">
    <location>
        <begin position="10"/>
        <end position="24"/>
    </location>
</feature>
<dbReference type="PANTHER" id="PTHR33639:SF2">
    <property type="entry name" value="DUF393 DOMAIN-CONTAINING PROTEIN"/>
    <property type="match status" value="1"/>
</dbReference>
<gene>
    <name evidence="2" type="ORF">MHIP_44500</name>
</gene>
<dbReference type="PANTHER" id="PTHR33639">
    <property type="entry name" value="THIOL-DISULFIDE OXIDOREDUCTASE DCC"/>
    <property type="match status" value="1"/>
</dbReference>
<reference evidence="2 3" key="1">
    <citation type="journal article" date="2019" name="Emerg. Microbes Infect.">
        <title>Comprehensive subspecies identification of 175 nontuberculous mycobacteria species based on 7547 genomic profiles.</title>
        <authorList>
            <person name="Matsumoto Y."/>
            <person name="Kinjo T."/>
            <person name="Motooka D."/>
            <person name="Nabeya D."/>
            <person name="Jung N."/>
            <person name="Uechi K."/>
            <person name="Horii T."/>
            <person name="Iida T."/>
            <person name="Fujita J."/>
            <person name="Nakamura S."/>
        </authorList>
    </citation>
    <scope>NUCLEOTIDE SEQUENCE [LARGE SCALE GENOMIC DNA]</scope>
    <source>
        <strain evidence="2 3">JCM 30996</strain>
    </source>
</reference>
<organism evidence="2 3">
    <name type="scientific">Mycolicibacterium hippocampi</name>
    <dbReference type="NCBI Taxonomy" id="659824"/>
    <lineage>
        <taxon>Bacteria</taxon>
        <taxon>Bacillati</taxon>
        <taxon>Actinomycetota</taxon>
        <taxon>Actinomycetes</taxon>
        <taxon>Mycobacteriales</taxon>
        <taxon>Mycobacteriaceae</taxon>
        <taxon>Mycolicibacterium</taxon>
    </lineage>
</organism>
<proteinExistence type="predicted"/>
<evidence type="ECO:0000256" key="1">
    <source>
        <dbReference type="SAM" id="MobiDB-lite"/>
    </source>
</evidence>
<dbReference type="AlphaFoldDB" id="A0A7I9ZTA0"/>
<name>A0A7I9ZTA0_9MYCO</name>
<evidence type="ECO:0000313" key="2">
    <source>
        <dbReference type="EMBL" id="GFH03967.1"/>
    </source>
</evidence>
<dbReference type="InterPro" id="IPR007263">
    <property type="entry name" value="DCC1-like"/>
</dbReference>
<dbReference type="EMBL" id="BLLB01000002">
    <property type="protein sequence ID" value="GFH03967.1"/>
    <property type="molecule type" value="Genomic_DNA"/>
</dbReference>
<sequence length="164" mass="17592">MTDPRSQTQPAGHGATTAPGKAPGKAPGAVPVLLYDGVCGFCNGAVQTILRLDPHGTLQFAALQSDYAAAVINRHPELAAVDSIVFVENPDQPVEQVYVKSAAALRVADYLGGPWRLFKGAGIIPAPVRDRLYDGFARIRYRVFGTHDTCPIPAPEVRARFRDV</sequence>
<dbReference type="Proteomes" id="UP000465304">
    <property type="component" value="Unassembled WGS sequence"/>
</dbReference>
<evidence type="ECO:0000313" key="3">
    <source>
        <dbReference type="Proteomes" id="UP000465304"/>
    </source>
</evidence>
<dbReference type="Pfam" id="PF04134">
    <property type="entry name" value="DCC1-like"/>
    <property type="match status" value="1"/>
</dbReference>
<dbReference type="GO" id="GO:0015035">
    <property type="term" value="F:protein-disulfide reductase activity"/>
    <property type="evidence" value="ECO:0007669"/>
    <property type="project" value="InterPro"/>
</dbReference>
<evidence type="ECO:0008006" key="4">
    <source>
        <dbReference type="Google" id="ProtNLM"/>
    </source>
</evidence>
<feature type="region of interest" description="Disordered" evidence="1">
    <location>
        <begin position="1"/>
        <end position="24"/>
    </location>
</feature>
<keyword evidence="3" id="KW-1185">Reference proteome</keyword>
<dbReference type="InterPro" id="IPR052927">
    <property type="entry name" value="DCC_oxidoreductase"/>
</dbReference>